<name>A0A0K2TGJ1_LEPSM</name>
<proteinExistence type="predicted"/>
<dbReference type="EMBL" id="HACA01007792">
    <property type="protein sequence ID" value="CDW25153.1"/>
    <property type="molecule type" value="Transcribed_RNA"/>
</dbReference>
<dbReference type="AlphaFoldDB" id="A0A0K2TGJ1"/>
<feature type="non-terminal residue" evidence="1">
    <location>
        <position position="1"/>
    </location>
</feature>
<evidence type="ECO:0000313" key="1">
    <source>
        <dbReference type="EMBL" id="CDW25153.1"/>
    </source>
</evidence>
<reference evidence="1" key="1">
    <citation type="submission" date="2014-05" db="EMBL/GenBank/DDBJ databases">
        <authorList>
            <person name="Chronopoulou M."/>
        </authorList>
    </citation>
    <scope>NUCLEOTIDE SEQUENCE</scope>
    <source>
        <tissue evidence="1">Whole organism</tissue>
    </source>
</reference>
<protein>
    <submittedName>
        <fullName evidence="1">Uncharacterized protein</fullName>
    </submittedName>
</protein>
<accession>A0A0K2TGJ1</accession>
<sequence>IIIEGLFPIWEKYWPHYTRYCRRLRVRSLSGLRRDTLFFWCCFFAITRHSLSGDTSLGHYSSGGDIFLTVNAVIFQSVRVRSQSASYKREGQYPCRLFVKDK</sequence>
<organism evidence="1">
    <name type="scientific">Lepeophtheirus salmonis</name>
    <name type="common">Salmon louse</name>
    <name type="synonym">Caligus salmonis</name>
    <dbReference type="NCBI Taxonomy" id="72036"/>
    <lineage>
        <taxon>Eukaryota</taxon>
        <taxon>Metazoa</taxon>
        <taxon>Ecdysozoa</taxon>
        <taxon>Arthropoda</taxon>
        <taxon>Crustacea</taxon>
        <taxon>Multicrustacea</taxon>
        <taxon>Hexanauplia</taxon>
        <taxon>Copepoda</taxon>
        <taxon>Siphonostomatoida</taxon>
        <taxon>Caligidae</taxon>
        <taxon>Lepeophtheirus</taxon>
    </lineage>
</organism>